<keyword evidence="1" id="KW-1133">Transmembrane helix</keyword>
<feature type="transmembrane region" description="Helical" evidence="1">
    <location>
        <begin position="268"/>
        <end position="291"/>
    </location>
</feature>
<evidence type="ECO:0000313" key="2">
    <source>
        <dbReference type="EMBL" id="WMB73912.1"/>
    </source>
</evidence>
<keyword evidence="1" id="KW-0812">Transmembrane</keyword>
<sequence length="301" mass="35455">MDVFLKKIQLIYFPFLFLSLLFVSGYSFVHWLLLVNLEFFSLDEDIVNLWLPQILSWLLSIIYIRPRLKRLKFVKDNSRFFYLLIAVQLMAVPCIVAQEYLKTTTGKLTQLASIQELYLHENTQYYQLQQSYIDKTQIGLQRSLEVTGKHSSHLNMALYIAMPIFAERADSWHANALAWYGKVYQQEISNRLEPNEKEAQFKAFLAKSLNEFNELDPQSFVYLERLAPSSLRSELLSAAQKSPLYQAEHQTIFMPKFEPFEARNGHKLVWIFIWFVVGALVWFVLLLRVNLDEKSVKPRRK</sequence>
<dbReference type="AlphaFoldDB" id="A0AA50Q6K6"/>
<feature type="transmembrane region" description="Helical" evidence="1">
    <location>
        <begin position="80"/>
        <end position="101"/>
    </location>
</feature>
<accession>A0AA50Q6K6</accession>
<feature type="transmembrane region" description="Helical" evidence="1">
    <location>
        <begin position="12"/>
        <end position="34"/>
    </location>
</feature>
<dbReference type="RefSeq" id="WP_306684736.1">
    <property type="nucleotide sequence ID" value="NZ_CP132914.1"/>
</dbReference>
<evidence type="ECO:0000256" key="1">
    <source>
        <dbReference type="SAM" id="Phobius"/>
    </source>
</evidence>
<organism evidence="2">
    <name type="scientific">Shewanella oncorhynchi</name>
    <dbReference type="NCBI Taxonomy" id="2726434"/>
    <lineage>
        <taxon>Bacteria</taxon>
        <taxon>Pseudomonadati</taxon>
        <taxon>Pseudomonadota</taxon>
        <taxon>Gammaproteobacteria</taxon>
        <taxon>Alteromonadales</taxon>
        <taxon>Shewanellaceae</taxon>
        <taxon>Shewanella</taxon>
    </lineage>
</organism>
<feature type="transmembrane region" description="Helical" evidence="1">
    <location>
        <begin position="46"/>
        <end position="64"/>
    </location>
</feature>
<keyword evidence="1" id="KW-0472">Membrane</keyword>
<dbReference type="Proteomes" id="UP001236800">
    <property type="component" value="Chromosome"/>
</dbReference>
<reference evidence="2" key="1">
    <citation type="submission" date="2023-08" db="EMBL/GenBank/DDBJ databases">
        <title>Complete genome sequence of Shewanella oncorhynchi Z-P2, a siderophore putrebactin-producing bacterium.</title>
        <authorList>
            <person name="Zhang Y."/>
        </authorList>
    </citation>
    <scope>NUCLEOTIDE SEQUENCE</scope>
    <source>
        <strain evidence="2">Z-P2</strain>
    </source>
</reference>
<dbReference type="EMBL" id="CP132914">
    <property type="protein sequence ID" value="WMB73912.1"/>
    <property type="molecule type" value="Genomic_DNA"/>
</dbReference>
<gene>
    <name evidence="2" type="ORF">RA178_04615</name>
</gene>
<protein>
    <submittedName>
        <fullName evidence="2">Uncharacterized protein</fullName>
    </submittedName>
</protein>
<name>A0AA50Q6K6_9GAMM</name>
<dbReference type="KEGG" id="sog:RA178_04615"/>
<proteinExistence type="predicted"/>
<dbReference type="GeneID" id="301338441"/>